<dbReference type="GO" id="GO:0009103">
    <property type="term" value="P:lipopolysaccharide biosynthetic process"/>
    <property type="evidence" value="ECO:0007669"/>
    <property type="project" value="UniProtKB-ARBA"/>
</dbReference>
<protein>
    <recommendedName>
        <fullName evidence="11">Glycosyltransferase RgtA/B/C/D-like domain-containing protein</fullName>
    </recommendedName>
</protein>
<evidence type="ECO:0000313" key="10">
    <source>
        <dbReference type="Proteomes" id="UP001241110"/>
    </source>
</evidence>
<keyword evidence="3" id="KW-0328">Glycosyltransferase</keyword>
<dbReference type="AlphaFoldDB" id="A0AAE3QRJ0"/>
<feature type="transmembrane region" description="Helical" evidence="8">
    <location>
        <begin position="193"/>
        <end position="211"/>
    </location>
</feature>
<keyword evidence="7 8" id="KW-0472">Membrane</keyword>
<name>A0AAE3QRJ0_9BACT</name>
<sequence length="528" mass="61696">MMRFCLLFLFLFAILFIFFSFDGYYFYDDTTYAHYAFYLSQGKLVLNEEIFSHRLGIIIPTALAYKLCGINDISTIWVSVACTLTCLYLIYFFLKKYDPKVAIWAMILFGLDFYTLFFSNKLYPDVSLTCMAFLSAISLHQRNDQWGKPLLFCIANLWGFLCKETIVYLLPFYLLICIYDWRQKQQILFWKRAFVIGFILLAGYFGFYYLYTGNPLYRFQIIQDGHYVATYNYFHKPASALIPRLTYEPVIMLIHSGMLICIVAALPFLFRRNFWNWRIWTDELFWSRLAFCGLCMFWGFTTSFKYYNPNALFPRMILFLIPFFAIASAFELSRLTAKKSFILAMIFLIVAAISWYTGVPNQAFQYGLLALGWGFIGGLYQFIPSSFVLNKQLYVPLITGLLLVHPFYSMLKPSETGYTAEKHLIQKYLSHPVTSTLVFTDNKLMNGVDFYYHFNKPASIQFLPYEKLLEQPKQLTSSTEVFVLINSYSVEYFRLIGTPPPIYIDSPPVSWQLIANEGGIRLYKVPSI</sequence>
<organism evidence="9 10">
    <name type="scientific">Xanthocytophaga flava</name>
    <dbReference type="NCBI Taxonomy" id="3048013"/>
    <lineage>
        <taxon>Bacteria</taxon>
        <taxon>Pseudomonadati</taxon>
        <taxon>Bacteroidota</taxon>
        <taxon>Cytophagia</taxon>
        <taxon>Cytophagales</taxon>
        <taxon>Rhodocytophagaceae</taxon>
        <taxon>Xanthocytophaga</taxon>
    </lineage>
</organism>
<evidence type="ECO:0000256" key="8">
    <source>
        <dbReference type="SAM" id="Phobius"/>
    </source>
</evidence>
<dbReference type="GO" id="GO:0016763">
    <property type="term" value="F:pentosyltransferase activity"/>
    <property type="evidence" value="ECO:0007669"/>
    <property type="project" value="TreeGrafter"/>
</dbReference>
<dbReference type="RefSeq" id="WP_313985079.1">
    <property type="nucleotide sequence ID" value="NZ_JASJOS010000013.1"/>
</dbReference>
<evidence type="ECO:0000256" key="2">
    <source>
        <dbReference type="ARBA" id="ARBA00022475"/>
    </source>
</evidence>
<dbReference type="EMBL" id="JASJOS010000013">
    <property type="protein sequence ID" value="MDJ1484162.1"/>
    <property type="molecule type" value="Genomic_DNA"/>
</dbReference>
<evidence type="ECO:0000256" key="1">
    <source>
        <dbReference type="ARBA" id="ARBA00004651"/>
    </source>
</evidence>
<keyword evidence="2" id="KW-1003">Cell membrane</keyword>
<dbReference type="PANTHER" id="PTHR33908">
    <property type="entry name" value="MANNOSYLTRANSFERASE YKCB-RELATED"/>
    <property type="match status" value="1"/>
</dbReference>
<evidence type="ECO:0000256" key="3">
    <source>
        <dbReference type="ARBA" id="ARBA00022676"/>
    </source>
</evidence>
<dbReference type="GO" id="GO:0005886">
    <property type="term" value="C:plasma membrane"/>
    <property type="evidence" value="ECO:0007669"/>
    <property type="project" value="UniProtKB-SubCell"/>
</dbReference>
<evidence type="ECO:0000256" key="4">
    <source>
        <dbReference type="ARBA" id="ARBA00022679"/>
    </source>
</evidence>
<evidence type="ECO:0000313" key="9">
    <source>
        <dbReference type="EMBL" id="MDJ1484162.1"/>
    </source>
</evidence>
<feature type="transmembrane region" description="Helical" evidence="8">
    <location>
        <begin position="363"/>
        <end position="382"/>
    </location>
</feature>
<comment type="subcellular location">
    <subcellularLocation>
        <location evidence="1">Cell membrane</location>
        <topology evidence="1">Multi-pass membrane protein</topology>
    </subcellularLocation>
</comment>
<evidence type="ECO:0008006" key="11">
    <source>
        <dbReference type="Google" id="ProtNLM"/>
    </source>
</evidence>
<dbReference type="InterPro" id="IPR050297">
    <property type="entry name" value="LipidA_mod_glycosyltrf_83"/>
</dbReference>
<evidence type="ECO:0000256" key="7">
    <source>
        <dbReference type="ARBA" id="ARBA00023136"/>
    </source>
</evidence>
<feature type="transmembrane region" description="Helical" evidence="8">
    <location>
        <begin position="289"/>
        <end position="307"/>
    </location>
</feature>
<keyword evidence="6 8" id="KW-1133">Transmembrane helix</keyword>
<comment type="caution">
    <text evidence="9">The sequence shown here is derived from an EMBL/GenBank/DDBJ whole genome shotgun (WGS) entry which is preliminary data.</text>
</comment>
<feature type="transmembrane region" description="Helical" evidence="8">
    <location>
        <begin position="250"/>
        <end position="269"/>
    </location>
</feature>
<evidence type="ECO:0000256" key="5">
    <source>
        <dbReference type="ARBA" id="ARBA00022692"/>
    </source>
</evidence>
<feature type="transmembrane region" description="Helical" evidence="8">
    <location>
        <begin position="313"/>
        <end position="333"/>
    </location>
</feature>
<dbReference type="Proteomes" id="UP001241110">
    <property type="component" value="Unassembled WGS sequence"/>
</dbReference>
<feature type="transmembrane region" description="Helical" evidence="8">
    <location>
        <begin position="340"/>
        <end position="357"/>
    </location>
</feature>
<keyword evidence="4" id="KW-0808">Transferase</keyword>
<proteinExistence type="predicted"/>
<dbReference type="PANTHER" id="PTHR33908:SF11">
    <property type="entry name" value="MEMBRANE PROTEIN"/>
    <property type="match status" value="1"/>
</dbReference>
<feature type="transmembrane region" description="Helical" evidence="8">
    <location>
        <begin position="101"/>
        <end position="119"/>
    </location>
</feature>
<accession>A0AAE3QRJ0</accession>
<feature type="transmembrane region" description="Helical" evidence="8">
    <location>
        <begin position="165"/>
        <end position="181"/>
    </location>
</feature>
<feature type="transmembrane region" description="Helical" evidence="8">
    <location>
        <begin position="76"/>
        <end position="94"/>
    </location>
</feature>
<gene>
    <name evidence="9" type="ORF">QNI16_26930</name>
</gene>
<keyword evidence="5 8" id="KW-0812">Transmembrane</keyword>
<evidence type="ECO:0000256" key="6">
    <source>
        <dbReference type="ARBA" id="ARBA00022989"/>
    </source>
</evidence>
<reference evidence="9" key="1">
    <citation type="submission" date="2023-05" db="EMBL/GenBank/DDBJ databases">
        <authorList>
            <person name="Zhang X."/>
        </authorList>
    </citation>
    <scope>NUCLEOTIDE SEQUENCE</scope>
    <source>
        <strain evidence="9">YF14B1</strain>
    </source>
</reference>